<organism evidence="1 2">
    <name type="scientific">Faecalibacterium wellingii</name>
    <dbReference type="NCBI Taxonomy" id="2929491"/>
    <lineage>
        <taxon>Bacteria</taxon>
        <taxon>Bacillati</taxon>
        <taxon>Bacillota</taxon>
        <taxon>Clostridia</taxon>
        <taxon>Eubacteriales</taxon>
        <taxon>Oscillospiraceae</taxon>
        <taxon>Faecalibacterium</taxon>
    </lineage>
</organism>
<proteinExistence type="predicted"/>
<dbReference type="RefSeq" id="WP_249238088.1">
    <property type="nucleotide sequence ID" value="NZ_CP094473.1"/>
</dbReference>
<comment type="caution">
    <text evidence="1">The sequence shown here is derived from an EMBL/GenBank/DDBJ whole genome shotgun (WGS) entry which is preliminary data.</text>
</comment>
<name>A0ABU3U1D5_9FIRM</name>
<reference evidence="1 2" key="1">
    <citation type="submission" date="2023-10" db="EMBL/GenBank/DDBJ databases">
        <title>Host Genetic Regulation of Human Gut Microbial Structural Variation.</title>
        <authorList>
            <person name="Harmsen H.J.M."/>
        </authorList>
    </citation>
    <scope>NUCLEOTIDE SEQUENCE [LARGE SCALE GENOMIC DNA]</scope>
    <source>
        <strain evidence="1 2">HTF-F</strain>
    </source>
</reference>
<dbReference type="Proteomes" id="UP001263246">
    <property type="component" value="Unassembled WGS sequence"/>
</dbReference>
<sequence>MKSVFCAGAGIQNVLLFLNDGYLPATLACGSGVSPRTVRWGGTLLPQAVGRATE</sequence>
<protein>
    <submittedName>
        <fullName evidence="1">Uncharacterized protein</fullName>
    </submittedName>
</protein>
<keyword evidence="2" id="KW-1185">Reference proteome</keyword>
<evidence type="ECO:0000313" key="1">
    <source>
        <dbReference type="EMBL" id="MDU8689377.1"/>
    </source>
</evidence>
<accession>A0ABU3U1D5</accession>
<dbReference type="EMBL" id="JAWHPR010000006">
    <property type="protein sequence ID" value="MDU8689377.1"/>
    <property type="molecule type" value="Genomic_DNA"/>
</dbReference>
<evidence type="ECO:0000313" key="2">
    <source>
        <dbReference type="Proteomes" id="UP001263246"/>
    </source>
</evidence>
<gene>
    <name evidence="1" type="ORF">RX402_11615</name>
</gene>